<reference evidence="2 3" key="1">
    <citation type="journal article" date="2017" name="BMC Genomics">
        <title>Genetic and functional characterisation of the lactococcal P335 phage-host interactions.</title>
        <authorList>
            <person name="Mahony J."/>
            <person name="Oliveira J."/>
            <person name="Collins B."/>
            <person name="Hanemaaijer L."/>
            <person name="Lugli G.A."/>
            <person name="Neve H."/>
            <person name="Ventura M."/>
            <person name="Kouwen T.R."/>
            <person name="Cambillau C."/>
            <person name="van Sinderen D."/>
        </authorList>
    </citation>
    <scope>NUCLEOTIDE SEQUENCE [LARGE SCALE GENOMIC DNA]</scope>
</reference>
<sequence>MQRILLTYQWLGDFNFAKAKIFDGFESLIIYENYGKCNTFELDVPFSFENNSIFKPENVFKFDGVYYYVDDVSGTSDKLKVCGKSLAGKYDSRIIDRTYIASKSPALIAWDHINQEIINPGNYSDINGSYNGADRKIDYLTLSIASDLGLQSIDYQNSYGEVKKQVETLCETYNFGFKEVGAKGVVSNQIQFFKGRDVSKWVVFSDDSDGYENLNEVEFEHSTFDKKTVAYAFGEGEGSDRKKIVLNPTIKGLSRRELYVDARDLQSSDGTTTIPSATYNNMLKDRANQSLADKKEVITLNGDFVLTSKLVQFGRDFFVGDTVRLTSKRYGAAKTAVISQAKKTYNDKGEYLELIYDKETPTIFDILGRNK</sequence>
<evidence type="ECO:0000259" key="1">
    <source>
        <dbReference type="Pfam" id="PF14594"/>
    </source>
</evidence>
<dbReference type="Pfam" id="PF14594">
    <property type="entry name" value="Sipho_Gp37"/>
    <property type="match status" value="1"/>
</dbReference>
<proteinExistence type="predicted"/>
<feature type="domain" description="Gp28/Gp37-like" evidence="1">
    <location>
        <begin position="18"/>
        <end position="354"/>
    </location>
</feature>
<protein>
    <submittedName>
        <fullName evidence="2">Tail-associated lysin</fullName>
    </submittedName>
</protein>
<gene>
    <name evidence="2" type="ORF">DS50902_43</name>
</gene>
<dbReference type="InterPro" id="IPR029432">
    <property type="entry name" value="Gp28/Gp37-like_dom"/>
</dbReference>
<organism evidence="2 3">
    <name type="scientific">Lactococcus phage 50902</name>
    <dbReference type="NCBI Taxonomy" id="1868848"/>
    <lineage>
        <taxon>Viruses</taxon>
        <taxon>Duplodnaviria</taxon>
        <taxon>Heunggongvirae</taxon>
        <taxon>Uroviricota</taxon>
        <taxon>Caudoviricetes</taxon>
        <taxon>Vedamuthuvirus</taxon>
        <taxon>Vedamuthuvirus vv50902</taxon>
    </lineage>
</organism>
<accession>A0A1P8BKS2</accession>
<evidence type="ECO:0000313" key="3">
    <source>
        <dbReference type="Proteomes" id="UP000225598"/>
    </source>
</evidence>
<keyword evidence="3" id="KW-1185">Reference proteome</keyword>
<name>A0A1P8BKS2_9CAUD</name>
<dbReference type="EMBL" id="KX160206">
    <property type="protein sequence ID" value="ANT43433.1"/>
    <property type="molecule type" value="Genomic_DNA"/>
</dbReference>
<evidence type="ECO:0000313" key="2">
    <source>
        <dbReference type="EMBL" id="ANT43433.1"/>
    </source>
</evidence>
<dbReference type="Proteomes" id="UP000225598">
    <property type="component" value="Segment"/>
</dbReference>